<accession>A0A0N8KHM3</accession>
<keyword evidence="4" id="KW-1133">Transmembrane helix</keyword>
<dbReference type="GO" id="GO:0046983">
    <property type="term" value="F:protein dimerization activity"/>
    <property type="evidence" value="ECO:0007669"/>
    <property type="project" value="InterPro"/>
</dbReference>
<dbReference type="Pfam" id="PF02518">
    <property type="entry name" value="HATPase_c"/>
    <property type="match status" value="1"/>
</dbReference>
<comment type="caution">
    <text evidence="6">The sequence shown here is derived from an EMBL/GenBank/DDBJ whole genome shotgun (WGS) entry which is preliminary data.</text>
</comment>
<keyword evidence="3" id="KW-0902">Two-component regulatory system</keyword>
<dbReference type="OrthoDB" id="1523646at2"/>
<reference evidence="6 7" key="1">
    <citation type="submission" date="2015-09" db="EMBL/GenBank/DDBJ databases">
        <title>Identification and resolution of microdiversity through metagenomic sequencing of parallel consortia.</title>
        <authorList>
            <person name="Nelson W.C."/>
            <person name="Romine M.F."/>
            <person name="Lindemann S.R."/>
        </authorList>
    </citation>
    <scope>NUCLEOTIDE SEQUENCE [LARGE SCALE GENOMIC DNA]</scope>
    <source>
        <strain evidence="6">HL-49</strain>
    </source>
</reference>
<dbReference type="CDD" id="cd16917">
    <property type="entry name" value="HATPase_UhpB-NarQ-NarX-like"/>
    <property type="match status" value="1"/>
</dbReference>
<dbReference type="Gene3D" id="1.25.40.10">
    <property type="entry name" value="Tetratricopeptide repeat domain"/>
    <property type="match status" value="2"/>
</dbReference>
<dbReference type="InterPro" id="IPR003594">
    <property type="entry name" value="HATPase_dom"/>
</dbReference>
<dbReference type="PANTHER" id="PTHR24421">
    <property type="entry name" value="NITRATE/NITRITE SENSOR PROTEIN NARX-RELATED"/>
    <property type="match status" value="1"/>
</dbReference>
<keyword evidence="4" id="KW-0472">Membrane</keyword>
<dbReference type="GO" id="GO:0016020">
    <property type="term" value="C:membrane"/>
    <property type="evidence" value="ECO:0007669"/>
    <property type="project" value="InterPro"/>
</dbReference>
<keyword evidence="2 6" id="KW-0418">Kinase</keyword>
<dbReference type="InterPro" id="IPR011712">
    <property type="entry name" value="Sig_transdc_His_kin_sub3_dim/P"/>
</dbReference>
<dbReference type="InterPro" id="IPR005467">
    <property type="entry name" value="His_kinase_dom"/>
</dbReference>
<dbReference type="Gene3D" id="3.30.565.10">
    <property type="entry name" value="Histidine kinase-like ATPase, C-terminal domain"/>
    <property type="match status" value="1"/>
</dbReference>
<dbReference type="InterPro" id="IPR036890">
    <property type="entry name" value="HATPase_C_sf"/>
</dbReference>
<organism evidence="6 7">
    <name type="scientific">Algoriphagus marincola HL-49</name>
    <dbReference type="NCBI Taxonomy" id="1305737"/>
    <lineage>
        <taxon>Bacteria</taxon>
        <taxon>Pseudomonadati</taxon>
        <taxon>Bacteroidota</taxon>
        <taxon>Cytophagia</taxon>
        <taxon>Cytophagales</taxon>
        <taxon>Cyclobacteriaceae</taxon>
        <taxon>Algoriphagus</taxon>
    </lineage>
</organism>
<evidence type="ECO:0000256" key="2">
    <source>
        <dbReference type="ARBA" id="ARBA00022777"/>
    </source>
</evidence>
<dbReference type="PROSITE" id="PS50109">
    <property type="entry name" value="HIS_KIN"/>
    <property type="match status" value="1"/>
</dbReference>
<evidence type="ECO:0000313" key="7">
    <source>
        <dbReference type="Proteomes" id="UP000050421"/>
    </source>
</evidence>
<evidence type="ECO:0000256" key="4">
    <source>
        <dbReference type="SAM" id="Phobius"/>
    </source>
</evidence>
<dbReference type="STRING" id="1305737.GCA_000526355_03421"/>
<name>A0A0N8KHM3_9BACT</name>
<keyword evidence="4" id="KW-0812">Transmembrane</keyword>
<dbReference type="eggNOG" id="COG0457">
    <property type="taxonomic scope" value="Bacteria"/>
</dbReference>
<sequence length="668" mass="77304">MYIWTMPFRYFYSIIIGLALLNTFAFGFQKQANTPTTEQIENWAHLIQEDDTPDSVKTQLYLQLINFYESSEEYENMARQAIDFFHYPTFLDSSNWVKKSFLEKALSYRNQIEDSLLLGNLELKIAGAWFNLQEFDSAISHYTRALEHLDENDSLYIADTYFFRGQAEDYKGNMLEAMQDYQIARDIYESQGDEDFANYAKGGMAILFSKYGIYEPAQDIREELVEFYKTREIEGDLGVQLYNMAETYRKMGKQNLQLQKLQELEALIPFEPEDFYLEALTYFSLSRHFGEKNDIEYQTQYFRKGEEVKDKVPQNWNENGAYLITKGLLEIKLGNLVEGKAIAQQLLDLSATKENMDHRIGALELLEEAYEKSGQTDEALNALRQLTSYKDSIFEANQATSFAYYQTLYETEKKEREILRKNLELEDLQTESRFRIQVFLGIILVLIVGGIIFFLSLNLKNTRKAKKLQEEFSQELLKIQEEERKRISKDLHDGLGQSLLLIKNKVALNQPENAGEMLDTAISELRSIARSLHPMQLEKLGLAQALTQLLDQIDSETDIFVSHEIAPLSKTLDKNVELQLYRIAQESINNILKHSEAKAMRVILETREDQIELSIEDNGKGFDFSEKYQDFHSLGLKTLKERTASIKGSMKVNSEKGKGTKLSFLINA</sequence>
<dbReference type="InterPro" id="IPR050482">
    <property type="entry name" value="Sensor_HK_TwoCompSys"/>
</dbReference>
<evidence type="ECO:0000259" key="5">
    <source>
        <dbReference type="PROSITE" id="PS50109"/>
    </source>
</evidence>
<keyword evidence="1" id="KW-0808">Transferase</keyword>
<dbReference type="eggNOG" id="COG4585">
    <property type="taxonomic scope" value="Bacteria"/>
</dbReference>
<proteinExistence type="predicted"/>
<feature type="transmembrane region" description="Helical" evidence="4">
    <location>
        <begin position="438"/>
        <end position="459"/>
    </location>
</feature>
<protein>
    <submittedName>
        <fullName evidence="6">Histidine kinase/Histidine kinase-, DNA gyrase B-, and HSP90-like ATPase</fullName>
    </submittedName>
</protein>
<dbReference type="SUPFAM" id="SSF55874">
    <property type="entry name" value="ATPase domain of HSP90 chaperone/DNA topoisomerase II/histidine kinase"/>
    <property type="match status" value="1"/>
</dbReference>
<dbReference type="InterPro" id="IPR011990">
    <property type="entry name" value="TPR-like_helical_dom_sf"/>
</dbReference>
<evidence type="ECO:0000256" key="1">
    <source>
        <dbReference type="ARBA" id="ARBA00022679"/>
    </source>
</evidence>
<dbReference type="SMART" id="SM00028">
    <property type="entry name" value="TPR"/>
    <property type="match status" value="3"/>
</dbReference>
<evidence type="ECO:0000313" key="6">
    <source>
        <dbReference type="EMBL" id="KPQ20138.1"/>
    </source>
</evidence>
<dbReference type="InterPro" id="IPR019734">
    <property type="entry name" value="TPR_rpt"/>
</dbReference>
<dbReference type="Pfam" id="PF07730">
    <property type="entry name" value="HisKA_3"/>
    <property type="match status" value="1"/>
</dbReference>
<dbReference type="GO" id="GO:0000155">
    <property type="term" value="F:phosphorelay sensor kinase activity"/>
    <property type="evidence" value="ECO:0007669"/>
    <property type="project" value="InterPro"/>
</dbReference>
<evidence type="ECO:0000256" key="3">
    <source>
        <dbReference type="ARBA" id="ARBA00023012"/>
    </source>
</evidence>
<dbReference type="Proteomes" id="UP000050421">
    <property type="component" value="Unassembled WGS sequence"/>
</dbReference>
<dbReference type="Gene3D" id="1.20.5.1930">
    <property type="match status" value="1"/>
</dbReference>
<feature type="domain" description="Histidine kinase" evidence="5">
    <location>
        <begin position="490"/>
        <end position="668"/>
    </location>
</feature>
<dbReference type="PATRIC" id="fig|1305737.6.peg.447"/>
<dbReference type="EMBL" id="LJXT01000001">
    <property type="protein sequence ID" value="KPQ20138.1"/>
    <property type="molecule type" value="Genomic_DNA"/>
</dbReference>
<dbReference type="SUPFAM" id="SSF48452">
    <property type="entry name" value="TPR-like"/>
    <property type="match status" value="2"/>
</dbReference>
<dbReference type="AlphaFoldDB" id="A0A0N8KHM3"/>
<gene>
    <name evidence="6" type="ORF">HLUCCX10_00040</name>
</gene>